<keyword evidence="5 13" id="KW-0349">Heme</keyword>
<dbReference type="PANTHER" id="PTHR24305:SF166">
    <property type="entry name" value="CYTOCHROME P450 12A4, MITOCHONDRIAL-RELATED"/>
    <property type="match status" value="1"/>
</dbReference>
<dbReference type="Gene3D" id="1.10.630.10">
    <property type="entry name" value="Cytochrome P450"/>
    <property type="match status" value="1"/>
</dbReference>
<evidence type="ECO:0000256" key="9">
    <source>
        <dbReference type="ARBA" id="ARBA00023002"/>
    </source>
</evidence>
<evidence type="ECO:0000256" key="7">
    <source>
        <dbReference type="ARBA" id="ARBA00022723"/>
    </source>
</evidence>
<keyword evidence="12" id="KW-0472">Membrane</keyword>
<evidence type="ECO:0000256" key="3">
    <source>
        <dbReference type="ARBA" id="ARBA00004721"/>
    </source>
</evidence>
<keyword evidence="9 13" id="KW-0560">Oxidoreductase</keyword>
<dbReference type="InterPro" id="IPR002401">
    <property type="entry name" value="Cyt_P450_E_grp-I"/>
</dbReference>
<dbReference type="PANTHER" id="PTHR24305">
    <property type="entry name" value="CYTOCHROME P450"/>
    <property type="match status" value="1"/>
</dbReference>
<evidence type="ECO:0000256" key="10">
    <source>
        <dbReference type="ARBA" id="ARBA00023004"/>
    </source>
</evidence>
<name>A0ABR3FPR7_9AGAR</name>
<dbReference type="InterPro" id="IPR017972">
    <property type="entry name" value="Cyt_P450_CS"/>
</dbReference>
<comment type="caution">
    <text evidence="14">The sequence shown here is derived from an EMBL/GenBank/DDBJ whole genome shotgun (WGS) entry which is preliminary data.</text>
</comment>
<dbReference type="InterPro" id="IPR036396">
    <property type="entry name" value="Cyt_P450_sf"/>
</dbReference>
<comment type="cofactor">
    <cofactor evidence="1">
        <name>heme</name>
        <dbReference type="ChEBI" id="CHEBI:30413"/>
    </cofactor>
</comment>
<keyword evidence="10 13" id="KW-0408">Iron</keyword>
<evidence type="ECO:0000256" key="6">
    <source>
        <dbReference type="ARBA" id="ARBA00022692"/>
    </source>
</evidence>
<comment type="subcellular location">
    <subcellularLocation>
        <location evidence="2">Membrane</location>
    </subcellularLocation>
</comment>
<comment type="pathway">
    <text evidence="3">Secondary metabolite biosynthesis; terpenoid biosynthesis.</text>
</comment>
<protein>
    <recommendedName>
        <fullName evidence="16">Cytochrome P450</fullName>
    </recommendedName>
</protein>
<dbReference type="SUPFAM" id="SSF48264">
    <property type="entry name" value="Cytochrome P450"/>
    <property type="match status" value="1"/>
</dbReference>
<dbReference type="InterPro" id="IPR050121">
    <property type="entry name" value="Cytochrome_P450_monoxygenase"/>
</dbReference>
<keyword evidence="6" id="KW-0812">Transmembrane</keyword>
<evidence type="ECO:0000256" key="12">
    <source>
        <dbReference type="ARBA" id="ARBA00023136"/>
    </source>
</evidence>
<gene>
    <name evidence="14" type="ORF">V5O48_004717</name>
</gene>
<dbReference type="PRINTS" id="PR00385">
    <property type="entry name" value="P450"/>
</dbReference>
<evidence type="ECO:0000256" key="2">
    <source>
        <dbReference type="ARBA" id="ARBA00004370"/>
    </source>
</evidence>
<dbReference type="Pfam" id="PF00067">
    <property type="entry name" value="p450"/>
    <property type="match status" value="1"/>
</dbReference>
<dbReference type="InterPro" id="IPR001128">
    <property type="entry name" value="Cyt_P450"/>
</dbReference>
<sequence>MKIHGLQEDLLLVADPRALQHIFHKSAYRYKKPRDLERNFMKVFGPGVLTANGEVHQRQRKILNPAFSAAQIHPFAELFSASTRLLILKWRAEIEKSDGFALVNVARWLHDMALDALGETIFEYDFDAMDEKRDNELRHILRDLFADTRSPGKYQMLRNVAYRFLPKGVANVMDIKQTKEDVRFANWLTRSQSVARDLAENKLETDGGAQGNHFLSVLGPVVPSTHRYTLTHYLEARSMSTADPKKTLYPIEALSQMACPLNTRTDVFSLNFVLYELSRNPEYQEKIAREIKNLREHARNEGPLTAKELEGMVYLNAVIKETLRVHPILPEQLREAVVDDVIPLTYPIMDASGSELREIPITKGQRFIVSTYHYNRLKQLWGEDADEWKPERFLKNTNPTTLGVLGNLMTFGGGVRACLGWRFALLELQVVTAALVESFAFSMPKGVEIDRVRFAVTTPVVRGDWKAGAQLPMSISMRQA</sequence>
<keyword evidence="15" id="KW-1185">Reference proteome</keyword>
<dbReference type="EMBL" id="JBAHYK010000168">
    <property type="protein sequence ID" value="KAL0577260.1"/>
    <property type="molecule type" value="Genomic_DNA"/>
</dbReference>
<organism evidence="14 15">
    <name type="scientific">Marasmius crinis-equi</name>
    <dbReference type="NCBI Taxonomy" id="585013"/>
    <lineage>
        <taxon>Eukaryota</taxon>
        <taxon>Fungi</taxon>
        <taxon>Dikarya</taxon>
        <taxon>Basidiomycota</taxon>
        <taxon>Agaricomycotina</taxon>
        <taxon>Agaricomycetes</taxon>
        <taxon>Agaricomycetidae</taxon>
        <taxon>Agaricales</taxon>
        <taxon>Marasmiineae</taxon>
        <taxon>Marasmiaceae</taxon>
        <taxon>Marasmius</taxon>
    </lineage>
</organism>
<evidence type="ECO:0000256" key="8">
    <source>
        <dbReference type="ARBA" id="ARBA00022989"/>
    </source>
</evidence>
<dbReference type="PRINTS" id="PR00463">
    <property type="entry name" value="EP450I"/>
</dbReference>
<evidence type="ECO:0000256" key="4">
    <source>
        <dbReference type="ARBA" id="ARBA00010617"/>
    </source>
</evidence>
<keyword evidence="11 13" id="KW-0503">Monooxygenase</keyword>
<evidence type="ECO:0000256" key="1">
    <source>
        <dbReference type="ARBA" id="ARBA00001971"/>
    </source>
</evidence>
<evidence type="ECO:0000313" key="14">
    <source>
        <dbReference type="EMBL" id="KAL0577260.1"/>
    </source>
</evidence>
<keyword evidence="7 13" id="KW-0479">Metal-binding</keyword>
<evidence type="ECO:0008006" key="16">
    <source>
        <dbReference type="Google" id="ProtNLM"/>
    </source>
</evidence>
<proteinExistence type="inferred from homology"/>
<evidence type="ECO:0000313" key="15">
    <source>
        <dbReference type="Proteomes" id="UP001465976"/>
    </source>
</evidence>
<dbReference type="Proteomes" id="UP001465976">
    <property type="component" value="Unassembled WGS sequence"/>
</dbReference>
<evidence type="ECO:0000256" key="5">
    <source>
        <dbReference type="ARBA" id="ARBA00022617"/>
    </source>
</evidence>
<reference evidence="14 15" key="1">
    <citation type="submission" date="2024-02" db="EMBL/GenBank/DDBJ databases">
        <title>A draft genome for the cacao thread blight pathogen Marasmius crinis-equi.</title>
        <authorList>
            <person name="Cohen S.P."/>
            <person name="Baruah I.K."/>
            <person name="Amoako-Attah I."/>
            <person name="Bukari Y."/>
            <person name="Meinhardt L.W."/>
            <person name="Bailey B.A."/>
        </authorList>
    </citation>
    <scope>NUCLEOTIDE SEQUENCE [LARGE SCALE GENOMIC DNA]</scope>
    <source>
        <strain evidence="14 15">GH-76</strain>
    </source>
</reference>
<dbReference type="PROSITE" id="PS00086">
    <property type="entry name" value="CYTOCHROME_P450"/>
    <property type="match status" value="1"/>
</dbReference>
<accession>A0ABR3FPR7</accession>
<evidence type="ECO:0000256" key="11">
    <source>
        <dbReference type="ARBA" id="ARBA00023033"/>
    </source>
</evidence>
<keyword evidence="8" id="KW-1133">Transmembrane helix</keyword>
<evidence type="ECO:0000256" key="13">
    <source>
        <dbReference type="RuleBase" id="RU000461"/>
    </source>
</evidence>
<comment type="similarity">
    <text evidence="4 13">Belongs to the cytochrome P450 family.</text>
</comment>